<name>A0ABN0YGT2_9CAUL</name>
<accession>A0ABN0YGT2</accession>
<dbReference type="Proteomes" id="UP001500791">
    <property type="component" value="Unassembled WGS sequence"/>
</dbReference>
<organism evidence="1 2">
    <name type="scientific">Brevundimonas terrae</name>
    <dbReference type="NCBI Taxonomy" id="363631"/>
    <lineage>
        <taxon>Bacteria</taxon>
        <taxon>Pseudomonadati</taxon>
        <taxon>Pseudomonadota</taxon>
        <taxon>Alphaproteobacteria</taxon>
        <taxon>Caulobacterales</taxon>
        <taxon>Caulobacteraceae</taxon>
        <taxon>Brevundimonas</taxon>
    </lineage>
</organism>
<comment type="caution">
    <text evidence="1">The sequence shown here is derived from an EMBL/GenBank/DDBJ whole genome shotgun (WGS) entry which is preliminary data.</text>
</comment>
<dbReference type="RefSeq" id="WP_167177568.1">
    <property type="nucleotide sequence ID" value="NZ_BAAAEJ010000007.1"/>
</dbReference>
<evidence type="ECO:0000313" key="1">
    <source>
        <dbReference type="EMBL" id="GAA0394667.1"/>
    </source>
</evidence>
<reference evidence="1 2" key="1">
    <citation type="journal article" date="2019" name="Int. J. Syst. Evol. Microbiol.">
        <title>The Global Catalogue of Microorganisms (GCM) 10K type strain sequencing project: providing services to taxonomists for standard genome sequencing and annotation.</title>
        <authorList>
            <consortium name="The Broad Institute Genomics Platform"/>
            <consortium name="The Broad Institute Genome Sequencing Center for Infectious Disease"/>
            <person name="Wu L."/>
            <person name="Ma J."/>
        </authorList>
    </citation>
    <scope>NUCLEOTIDE SEQUENCE [LARGE SCALE GENOMIC DNA]</scope>
    <source>
        <strain evidence="1 2">JCM 13476</strain>
    </source>
</reference>
<evidence type="ECO:0000313" key="2">
    <source>
        <dbReference type="Proteomes" id="UP001500791"/>
    </source>
</evidence>
<protein>
    <submittedName>
        <fullName evidence="1">Uncharacterized protein</fullName>
    </submittedName>
</protein>
<proteinExistence type="predicted"/>
<gene>
    <name evidence="1" type="ORF">GCM10009093_21550</name>
</gene>
<keyword evidence="2" id="KW-1185">Reference proteome</keyword>
<dbReference type="EMBL" id="BAAAEJ010000007">
    <property type="protein sequence ID" value="GAA0394667.1"/>
    <property type="molecule type" value="Genomic_DNA"/>
</dbReference>
<sequence length="75" mass="8289">MPAFANKGARPWTERQLQDLRDLHHSFRGDLTETAMATGRTRTECDVALFVLLGRSATEAAIVMARRHPIALVAA</sequence>